<feature type="compositionally biased region" description="Low complexity" evidence="1">
    <location>
        <begin position="164"/>
        <end position="174"/>
    </location>
</feature>
<organism evidence="2 3">
    <name type="scientific">Cladobotryum mycophilum</name>
    <dbReference type="NCBI Taxonomy" id="491253"/>
    <lineage>
        <taxon>Eukaryota</taxon>
        <taxon>Fungi</taxon>
        <taxon>Dikarya</taxon>
        <taxon>Ascomycota</taxon>
        <taxon>Pezizomycotina</taxon>
        <taxon>Sordariomycetes</taxon>
        <taxon>Hypocreomycetidae</taxon>
        <taxon>Hypocreales</taxon>
        <taxon>Hypocreaceae</taxon>
        <taxon>Cladobotryum</taxon>
    </lineage>
</organism>
<dbReference type="EMBL" id="JAVFKD010000015">
    <property type="protein sequence ID" value="KAK5989365.1"/>
    <property type="molecule type" value="Genomic_DNA"/>
</dbReference>
<evidence type="ECO:0000313" key="3">
    <source>
        <dbReference type="Proteomes" id="UP001338125"/>
    </source>
</evidence>
<gene>
    <name evidence="2" type="ORF">PT974_10884</name>
</gene>
<evidence type="ECO:0000256" key="1">
    <source>
        <dbReference type="SAM" id="MobiDB-lite"/>
    </source>
</evidence>
<name>A0ABR0SB33_9HYPO</name>
<protein>
    <submittedName>
        <fullName evidence="2">Uncharacterized protein</fullName>
    </submittedName>
</protein>
<accession>A0ABR0SB33</accession>
<feature type="region of interest" description="Disordered" evidence="1">
    <location>
        <begin position="164"/>
        <end position="226"/>
    </location>
</feature>
<dbReference type="Proteomes" id="UP001338125">
    <property type="component" value="Unassembled WGS sequence"/>
</dbReference>
<reference evidence="2 3" key="1">
    <citation type="submission" date="2024-01" db="EMBL/GenBank/DDBJ databases">
        <title>Complete genome of Cladobotryum mycophilum ATHUM6906.</title>
        <authorList>
            <person name="Christinaki A.C."/>
            <person name="Myridakis A.I."/>
            <person name="Kouvelis V.N."/>
        </authorList>
    </citation>
    <scope>NUCLEOTIDE SEQUENCE [LARGE SCALE GENOMIC DNA]</scope>
    <source>
        <strain evidence="2 3">ATHUM6906</strain>
    </source>
</reference>
<comment type="caution">
    <text evidence="2">The sequence shown here is derived from an EMBL/GenBank/DDBJ whole genome shotgun (WGS) entry which is preliminary data.</text>
</comment>
<feature type="compositionally biased region" description="Acidic residues" evidence="1">
    <location>
        <begin position="198"/>
        <end position="208"/>
    </location>
</feature>
<keyword evidence="3" id="KW-1185">Reference proteome</keyword>
<evidence type="ECO:0000313" key="2">
    <source>
        <dbReference type="EMBL" id="KAK5989365.1"/>
    </source>
</evidence>
<sequence>MAATEDQATKKWTFEGEIADIEHDVRRVIARLRFLRSTAITRDFYQAKYEQIDRGPKVIPTSPLSRYSWSQDEIEMEAEPAPDAAAAADKSSPGRQSSLDLQAILDLPLFREDDAVQVQTARTPHLDAFRKSFGCYHPFELVFPDPIRSTDELGMPPLYTLSPSSISSFSLGGRTRSRSRSRSGSPAVRPGTIRELLDGSETDGEDDRDMGKKQRPIGSEMQERRLRLSVRPCVETIEESEDEDGGGVLL</sequence>
<proteinExistence type="predicted"/>
<feature type="region of interest" description="Disordered" evidence="1">
    <location>
        <begin position="76"/>
        <end position="97"/>
    </location>
</feature>